<keyword evidence="3" id="KW-1003">Cell membrane</keyword>
<feature type="region of interest" description="Disordered" evidence="7">
    <location>
        <begin position="711"/>
        <end position="734"/>
    </location>
</feature>
<evidence type="ECO:0000313" key="10">
    <source>
        <dbReference type="EMBL" id="MBT0771442.1"/>
    </source>
</evidence>
<feature type="transmembrane region" description="Helical" evidence="8">
    <location>
        <begin position="12"/>
        <end position="31"/>
    </location>
</feature>
<feature type="transmembrane region" description="Helical" evidence="8">
    <location>
        <begin position="538"/>
        <end position="563"/>
    </location>
</feature>
<reference evidence="10 11" key="1">
    <citation type="submission" date="2021-05" db="EMBL/GenBank/DDBJ databases">
        <title>Kineosporia and Streptomyces sp. nov. two new marine actinobacteria isolated from Coral.</title>
        <authorList>
            <person name="Buangrab K."/>
            <person name="Sutthacheep M."/>
            <person name="Yeemin T."/>
            <person name="Harunari E."/>
            <person name="Igarashi Y."/>
            <person name="Kanchanasin P."/>
            <person name="Tanasupawat S."/>
            <person name="Phongsopitanun W."/>
        </authorList>
    </citation>
    <scope>NUCLEOTIDE SEQUENCE [LARGE SCALE GENOMIC DNA]</scope>
    <source>
        <strain evidence="10 11">J2-2</strain>
    </source>
</reference>
<protein>
    <submittedName>
        <fullName evidence="10">MMPL family transporter</fullName>
    </submittedName>
</protein>
<sequence length="734" mass="75524">MVRLANWCTRRWYLVLGTWLVVLLALGGLAIGKGTSFTDSTDLPDSESATAYSLLARAGDGSAGTESGKIVWHSDNASVTGGATRSAISSLLATVADEPGVVSVVSPYTKAGASQLNRDADTAFATVTLTTDADTGPIEDAVAAARADGLEIELGGTAFTEQPAAGGMTEGLGVVVALLLLLLVFRSFAAAMLPIVTGVAGVAVSMLGVMVISHVVDLSSNALTMGALIGLGVGIDYALFIVNRHRKALVAGADVPSAVAQALNTSGRAVIFAGLTVMAALLGMYVIGMGILTGMAFAAAFTVFCTVIAANTLLPALLRVLKLKVLSRRQRRGLTGPPAPAGQGLSWRWAGAVQRRPLLAVLAALVAVAALAYPALSMRVGNADASSDPADSASHAYFELMSAGFGEGADATLLLVGETPDAASEKAFGSMVASLPGTADVASAVVTSQSGGLSVAAVTPSSSAQTEETSDLVHRLRETVIPQAGNGTAMQVHVGGTTATNIDMSDALMDKLPVYLVLVAVLGFLLLVLAFRSLLVPLLGAVSNLATICVGLGVVTAIFQFGWGSELLGVGTGAPVMYIVPVMLAGVMFGLSMDYQVFLVSSMHEEFHRDGDNRRAVRAGLAESAGVIVAAATIMLAVFSSFGFSGERIVSALGLGLAISVVVDAFVIRLTLMPALLTLIGRANWWYPRALDAVTPRLALENAQTPEPAEAVYSYDGDLPGTQQNWDERVSNRS</sequence>
<feature type="transmembrane region" description="Helical" evidence="8">
    <location>
        <begin position="358"/>
        <end position="376"/>
    </location>
</feature>
<comment type="subcellular location">
    <subcellularLocation>
        <location evidence="1">Cell membrane</location>
        <topology evidence="1">Multi-pass membrane protein</topology>
    </subcellularLocation>
</comment>
<accession>A0ABS5TK23</accession>
<keyword evidence="5 8" id="KW-1133">Transmembrane helix</keyword>
<feature type="domain" description="SSD" evidence="9">
    <location>
        <begin position="228"/>
        <end position="320"/>
    </location>
</feature>
<dbReference type="Gene3D" id="1.20.1640.10">
    <property type="entry name" value="Multidrug efflux transporter AcrB transmembrane domain"/>
    <property type="match status" value="2"/>
</dbReference>
<evidence type="ECO:0000256" key="3">
    <source>
        <dbReference type="ARBA" id="ARBA00022475"/>
    </source>
</evidence>
<proteinExistence type="inferred from homology"/>
<feature type="transmembrane region" description="Helical" evidence="8">
    <location>
        <begin position="621"/>
        <end position="643"/>
    </location>
</feature>
<keyword evidence="4 8" id="KW-0812">Transmembrane</keyword>
<dbReference type="Proteomes" id="UP001197247">
    <property type="component" value="Unassembled WGS sequence"/>
</dbReference>
<evidence type="ECO:0000256" key="5">
    <source>
        <dbReference type="ARBA" id="ARBA00022989"/>
    </source>
</evidence>
<evidence type="ECO:0000256" key="2">
    <source>
        <dbReference type="ARBA" id="ARBA00010157"/>
    </source>
</evidence>
<keyword evidence="6 8" id="KW-0472">Membrane</keyword>
<dbReference type="InterPro" id="IPR000731">
    <property type="entry name" value="SSD"/>
</dbReference>
<dbReference type="InterPro" id="IPR004869">
    <property type="entry name" value="MMPL_dom"/>
</dbReference>
<feature type="transmembrane region" description="Helical" evidence="8">
    <location>
        <begin position="269"/>
        <end position="291"/>
    </location>
</feature>
<dbReference type="PANTHER" id="PTHR33406:SF11">
    <property type="entry name" value="MEMBRANE PROTEIN SCO6666-RELATED"/>
    <property type="match status" value="1"/>
</dbReference>
<name>A0ABS5TK23_9ACTN</name>
<organism evidence="10 11">
    <name type="scientific">Kineosporia corallincola</name>
    <dbReference type="NCBI Taxonomy" id="2835133"/>
    <lineage>
        <taxon>Bacteria</taxon>
        <taxon>Bacillati</taxon>
        <taxon>Actinomycetota</taxon>
        <taxon>Actinomycetes</taxon>
        <taxon>Kineosporiales</taxon>
        <taxon>Kineosporiaceae</taxon>
        <taxon>Kineosporia</taxon>
    </lineage>
</organism>
<dbReference type="InterPro" id="IPR050545">
    <property type="entry name" value="Mycobact_MmpL"/>
</dbReference>
<feature type="transmembrane region" description="Helical" evidence="8">
    <location>
        <begin position="222"/>
        <end position="242"/>
    </location>
</feature>
<feature type="transmembrane region" description="Helical" evidence="8">
    <location>
        <begin position="575"/>
        <end position="600"/>
    </location>
</feature>
<evidence type="ECO:0000256" key="6">
    <source>
        <dbReference type="ARBA" id="ARBA00023136"/>
    </source>
</evidence>
<comment type="similarity">
    <text evidence="2">Belongs to the resistance-nodulation-cell division (RND) (TC 2.A.6) family. MmpL subfamily.</text>
</comment>
<evidence type="ECO:0000256" key="7">
    <source>
        <dbReference type="SAM" id="MobiDB-lite"/>
    </source>
</evidence>
<feature type="transmembrane region" description="Helical" evidence="8">
    <location>
        <begin position="297"/>
        <end position="321"/>
    </location>
</feature>
<dbReference type="SUPFAM" id="SSF82866">
    <property type="entry name" value="Multidrug efflux transporter AcrB transmembrane domain"/>
    <property type="match status" value="2"/>
</dbReference>
<evidence type="ECO:0000259" key="9">
    <source>
        <dbReference type="PROSITE" id="PS50156"/>
    </source>
</evidence>
<keyword evidence="11" id="KW-1185">Reference proteome</keyword>
<evidence type="ECO:0000256" key="4">
    <source>
        <dbReference type="ARBA" id="ARBA00022692"/>
    </source>
</evidence>
<dbReference type="PROSITE" id="PS50156">
    <property type="entry name" value="SSD"/>
    <property type="match status" value="1"/>
</dbReference>
<dbReference type="EMBL" id="JAHBAY010000009">
    <property type="protein sequence ID" value="MBT0771442.1"/>
    <property type="molecule type" value="Genomic_DNA"/>
</dbReference>
<evidence type="ECO:0000256" key="1">
    <source>
        <dbReference type="ARBA" id="ARBA00004651"/>
    </source>
</evidence>
<feature type="transmembrane region" description="Helical" evidence="8">
    <location>
        <begin position="192"/>
        <end position="216"/>
    </location>
</feature>
<gene>
    <name evidence="10" type="ORF">KIH74_21070</name>
</gene>
<comment type="caution">
    <text evidence="10">The sequence shown here is derived from an EMBL/GenBank/DDBJ whole genome shotgun (WGS) entry which is preliminary data.</text>
</comment>
<dbReference type="PANTHER" id="PTHR33406">
    <property type="entry name" value="MEMBRANE PROTEIN MJ1562-RELATED"/>
    <property type="match status" value="1"/>
</dbReference>
<feature type="transmembrane region" description="Helical" evidence="8">
    <location>
        <begin position="512"/>
        <end position="531"/>
    </location>
</feature>
<dbReference type="Pfam" id="PF03176">
    <property type="entry name" value="MMPL"/>
    <property type="match status" value="2"/>
</dbReference>
<feature type="transmembrane region" description="Helical" evidence="8">
    <location>
        <begin position="649"/>
        <end position="672"/>
    </location>
</feature>
<dbReference type="RefSeq" id="WP_214157766.1">
    <property type="nucleotide sequence ID" value="NZ_JAHBAY010000009.1"/>
</dbReference>
<feature type="transmembrane region" description="Helical" evidence="8">
    <location>
        <begin position="164"/>
        <end position="185"/>
    </location>
</feature>
<evidence type="ECO:0000313" key="11">
    <source>
        <dbReference type="Proteomes" id="UP001197247"/>
    </source>
</evidence>
<evidence type="ECO:0000256" key="8">
    <source>
        <dbReference type="SAM" id="Phobius"/>
    </source>
</evidence>